<dbReference type="Proteomes" id="UP000007881">
    <property type="component" value="Chromosome"/>
</dbReference>
<dbReference type="AlphaFoldDB" id="I0IDK4"/>
<dbReference type="KEGG" id="phm:PSMK_11830"/>
<dbReference type="InterPro" id="IPR036380">
    <property type="entry name" value="Isochorismatase-like_sf"/>
</dbReference>
<dbReference type="InterPro" id="IPR000868">
    <property type="entry name" value="Isochorismatase-like_dom"/>
</dbReference>
<dbReference type="Gene3D" id="3.40.50.850">
    <property type="entry name" value="Isochorismatase-like"/>
    <property type="match status" value="1"/>
</dbReference>
<evidence type="ECO:0000313" key="4">
    <source>
        <dbReference type="Proteomes" id="UP000007881"/>
    </source>
</evidence>
<organism evidence="3 4">
    <name type="scientific">Phycisphaera mikurensis (strain NBRC 102666 / KCTC 22515 / FYK2301M01)</name>
    <dbReference type="NCBI Taxonomy" id="1142394"/>
    <lineage>
        <taxon>Bacteria</taxon>
        <taxon>Pseudomonadati</taxon>
        <taxon>Planctomycetota</taxon>
        <taxon>Phycisphaerae</taxon>
        <taxon>Phycisphaerales</taxon>
        <taxon>Phycisphaeraceae</taxon>
        <taxon>Phycisphaera</taxon>
    </lineage>
</organism>
<evidence type="ECO:0000256" key="1">
    <source>
        <dbReference type="ARBA" id="ARBA00022801"/>
    </source>
</evidence>
<dbReference type="Pfam" id="PF00857">
    <property type="entry name" value="Isochorismatase"/>
    <property type="match status" value="1"/>
</dbReference>
<name>I0IDK4_PHYMF</name>
<dbReference type="CDD" id="cd00431">
    <property type="entry name" value="cysteine_hydrolases"/>
    <property type="match status" value="1"/>
</dbReference>
<dbReference type="SUPFAM" id="SSF52499">
    <property type="entry name" value="Isochorismatase-like hydrolases"/>
    <property type="match status" value="1"/>
</dbReference>
<accession>I0IDK4</accession>
<dbReference type="STRING" id="1142394.PSMK_11830"/>
<dbReference type="EMBL" id="AP012338">
    <property type="protein sequence ID" value="BAM03342.1"/>
    <property type="molecule type" value="Genomic_DNA"/>
</dbReference>
<keyword evidence="4" id="KW-1185">Reference proteome</keyword>
<protein>
    <submittedName>
        <fullName evidence="3">Isochorismatase family protein</fullName>
    </submittedName>
</protein>
<dbReference type="GO" id="GO:0016787">
    <property type="term" value="F:hydrolase activity"/>
    <property type="evidence" value="ECO:0007669"/>
    <property type="project" value="UniProtKB-KW"/>
</dbReference>
<dbReference type="InterPro" id="IPR050272">
    <property type="entry name" value="Isochorismatase-like_hydrls"/>
</dbReference>
<dbReference type="OrthoDB" id="4305745at2"/>
<proteinExistence type="predicted"/>
<evidence type="ECO:0000259" key="2">
    <source>
        <dbReference type="Pfam" id="PF00857"/>
    </source>
</evidence>
<dbReference type="PANTHER" id="PTHR43540:SF6">
    <property type="entry name" value="ISOCHORISMATASE-LIKE DOMAIN-CONTAINING PROTEIN"/>
    <property type="match status" value="1"/>
</dbReference>
<sequence length="196" mass="21118">MPRAADAETAFTRSALLVIDVINDLDFDGGEALGPFAEELVGPILTLKRRFREAGLPVIYVNDNFGNWRSDFRATVDAVCGRACRGRAIARALKPEDEDLFVLKPKHSGFHHTVLPLLLHDLGVDRVVLCGIAGNICVAFTAHDALMHNLRVAVPRDAVASESSDANDRVLGELEDVFGVDTRPAAEVAVEPPAPG</sequence>
<keyword evidence="1" id="KW-0378">Hydrolase</keyword>
<gene>
    <name evidence="3" type="ordered locus">PSMK_11830</name>
</gene>
<dbReference type="RefSeq" id="WP_014436561.1">
    <property type="nucleotide sequence ID" value="NC_017080.1"/>
</dbReference>
<feature type="domain" description="Isochorismatase-like" evidence="2">
    <location>
        <begin position="14"/>
        <end position="179"/>
    </location>
</feature>
<dbReference type="HOGENOM" id="CLU_068979_8_4_0"/>
<reference evidence="3 4" key="1">
    <citation type="submission" date="2012-02" db="EMBL/GenBank/DDBJ databases">
        <title>Complete genome sequence of Phycisphaera mikurensis NBRC 102666.</title>
        <authorList>
            <person name="Ankai A."/>
            <person name="Hosoyama A."/>
            <person name="Terui Y."/>
            <person name="Sekine M."/>
            <person name="Fukai R."/>
            <person name="Kato Y."/>
            <person name="Nakamura S."/>
            <person name="Yamada-Narita S."/>
            <person name="Kawakoshi A."/>
            <person name="Fukunaga Y."/>
            <person name="Yamazaki S."/>
            <person name="Fujita N."/>
        </authorList>
    </citation>
    <scope>NUCLEOTIDE SEQUENCE [LARGE SCALE GENOMIC DNA]</scope>
    <source>
        <strain evidence="4">NBRC 102666 / KCTC 22515 / FYK2301M01</strain>
    </source>
</reference>
<dbReference type="eggNOG" id="COG1335">
    <property type="taxonomic scope" value="Bacteria"/>
</dbReference>
<evidence type="ECO:0000313" key="3">
    <source>
        <dbReference type="EMBL" id="BAM03342.1"/>
    </source>
</evidence>
<dbReference type="PANTHER" id="PTHR43540">
    <property type="entry name" value="PEROXYUREIDOACRYLATE/UREIDOACRYLATE AMIDOHYDROLASE-RELATED"/>
    <property type="match status" value="1"/>
</dbReference>